<dbReference type="InterPro" id="IPR002201">
    <property type="entry name" value="Glyco_trans_9"/>
</dbReference>
<gene>
    <name evidence="3" type="ORF">C798_20740</name>
</gene>
<dbReference type="Proteomes" id="UP000501648">
    <property type="component" value="Chromosome"/>
</dbReference>
<evidence type="ECO:0000256" key="1">
    <source>
        <dbReference type="ARBA" id="ARBA00022676"/>
    </source>
</evidence>
<accession>A0A6M3ZWG7</accession>
<dbReference type="SUPFAM" id="SSF53756">
    <property type="entry name" value="UDP-Glycosyltransferase/glycogen phosphorylase"/>
    <property type="match status" value="1"/>
</dbReference>
<protein>
    <submittedName>
        <fullName evidence="3">Glycosyl transferase</fullName>
    </submittedName>
</protein>
<dbReference type="GO" id="GO:0008713">
    <property type="term" value="F:ADP-heptose-lipopolysaccharide heptosyltransferase activity"/>
    <property type="evidence" value="ECO:0007669"/>
    <property type="project" value="TreeGrafter"/>
</dbReference>
<dbReference type="GO" id="GO:0005829">
    <property type="term" value="C:cytosol"/>
    <property type="evidence" value="ECO:0007669"/>
    <property type="project" value="TreeGrafter"/>
</dbReference>
<dbReference type="GO" id="GO:0009244">
    <property type="term" value="P:lipopolysaccharide core region biosynthetic process"/>
    <property type="evidence" value="ECO:0007669"/>
    <property type="project" value="TreeGrafter"/>
</dbReference>
<dbReference type="RefSeq" id="WP_017452199.1">
    <property type="nucleotide sequence ID" value="NZ_CP008956.1"/>
</dbReference>
<dbReference type="AlphaFoldDB" id="A0A6M3ZWG7"/>
<dbReference type="EMBL" id="CP008956">
    <property type="protein sequence ID" value="QJQ02563.1"/>
    <property type="molecule type" value="Genomic_DNA"/>
</dbReference>
<evidence type="ECO:0000313" key="3">
    <source>
        <dbReference type="EMBL" id="QJQ02563.1"/>
    </source>
</evidence>
<dbReference type="Gene3D" id="3.40.50.2000">
    <property type="entry name" value="Glycogen Phosphorylase B"/>
    <property type="match status" value="1"/>
</dbReference>
<dbReference type="InterPro" id="IPR051199">
    <property type="entry name" value="LPS_LOS_Heptosyltrfase"/>
</dbReference>
<dbReference type="Pfam" id="PF01075">
    <property type="entry name" value="Glyco_transf_9"/>
    <property type="match status" value="1"/>
</dbReference>
<evidence type="ECO:0000256" key="2">
    <source>
        <dbReference type="ARBA" id="ARBA00022679"/>
    </source>
</evidence>
<name>A0A6M3ZWG7_9BURK</name>
<dbReference type="PANTHER" id="PTHR30160">
    <property type="entry name" value="TETRAACYLDISACCHARIDE 4'-KINASE-RELATED"/>
    <property type="match status" value="1"/>
</dbReference>
<reference evidence="3 4" key="1">
    <citation type="journal article" date="2012" name="J. Bacteriol.">
        <title>Genome sequence of the pathogenic Herbaspirillum seropedicae strain Os34, isolated from rice roots.</title>
        <authorList>
            <person name="Ye W."/>
            <person name="Ye S."/>
            <person name="Liu J."/>
            <person name="Chang S."/>
            <person name="Chen M."/>
            <person name="Zhu B."/>
            <person name="Guo L."/>
            <person name="An Q."/>
        </authorList>
    </citation>
    <scope>NUCLEOTIDE SEQUENCE [LARGE SCALE GENOMIC DNA]</scope>
    <source>
        <strain evidence="3 4">Os34</strain>
    </source>
</reference>
<keyword evidence="1" id="KW-0328">Glycosyltransferase</keyword>
<organism evidence="3 4">
    <name type="scientific">Herbaspirillum rubrisubalbicans Os34</name>
    <dbReference type="NCBI Taxonomy" id="1235827"/>
    <lineage>
        <taxon>Bacteria</taxon>
        <taxon>Pseudomonadati</taxon>
        <taxon>Pseudomonadota</taxon>
        <taxon>Betaproteobacteria</taxon>
        <taxon>Burkholderiales</taxon>
        <taxon>Oxalobacteraceae</taxon>
        <taxon>Herbaspirillum</taxon>
    </lineage>
</organism>
<keyword evidence="2 3" id="KW-0808">Transferase</keyword>
<sequence>MSTQTTQNTLSTLIPAELLQKSDKILFIAHLALGDFTYLQNFFRGFAAQHPHMKIHLWVDEVRRTADASQWPHLKKYSLYDWTAACPFFAKVYTQTYSPELYRASIAEARREHYPIVVSLATLRPHLYAGLAREISPEGWVVGMKKSVKLFQPHHLLAYRKLDAAMPPYHSDTPEHHISDVYAHWFRQLSGLEVTGQARFPFVDIPAQWQHYAQDQLAAWQFAPRAGKLVFINPYAKTKKRCWPLEHVAALIAAMQARDGWQDACFIVNAVPQELANAREVIGRYGLQRTQLFSAEENFFQLPAMLACCDLIISVETAVMHLANAVQVPVIALMRQKNPEWVPVDRAHSTVITAPGRRDWVKAVSVEQVMKAI</sequence>
<evidence type="ECO:0000313" key="4">
    <source>
        <dbReference type="Proteomes" id="UP000501648"/>
    </source>
</evidence>
<proteinExistence type="predicted"/>